<evidence type="ECO:0000256" key="2">
    <source>
        <dbReference type="ARBA" id="ARBA00022695"/>
    </source>
</evidence>
<evidence type="ECO:0000256" key="1">
    <source>
        <dbReference type="ARBA" id="ARBA00022679"/>
    </source>
</evidence>
<gene>
    <name evidence="9" type="primary">Ervk25</name>
    <name evidence="9" type="ORF">UROIND_R15802</name>
</gene>
<reference evidence="9" key="1">
    <citation type="submission" date="2020-02" db="EMBL/GenBank/DDBJ databases">
        <title>Bird 10,000 Genomes (B10K) Project - Family phase.</title>
        <authorList>
            <person name="Zhang G."/>
        </authorList>
    </citation>
    <scope>NUCLEOTIDE SEQUENCE</scope>
    <source>
        <strain evidence="9">B10K-DU-030-59</strain>
    </source>
</reference>
<dbReference type="GO" id="GO:0016787">
    <property type="term" value="F:hydrolase activity"/>
    <property type="evidence" value="ECO:0007669"/>
    <property type="project" value="UniProtKB-KW"/>
</dbReference>
<keyword evidence="2" id="KW-0548">Nucleotidyltransferase</keyword>
<evidence type="ECO:0000256" key="5">
    <source>
        <dbReference type="ARBA" id="ARBA00022801"/>
    </source>
</evidence>
<evidence type="ECO:0000313" key="10">
    <source>
        <dbReference type="Proteomes" id="UP000654395"/>
    </source>
</evidence>
<dbReference type="OrthoDB" id="9386368at2759"/>
<keyword evidence="3" id="KW-0540">Nuclease</keyword>
<dbReference type="EMBL" id="WBNH01002503">
    <property type="protein sequence ID" value="NXX76231.1"/>
    <property type="molecule type" value="Genomic_DNA"/>
</dbReference>
<dbReference type="GO" id="GO:0003964">
    <property type="term" value="F:RNA-directed DNA polymerase activity"/>
    <property type="evidence" value="ECO:0007669"/>
    <property type="project" value="UniProtKB-KW"/>
</dbReference>
<name>A0A852KBT2_UROIN</name>
<evidence type="ECO:0000256" key="4">
    <source>
        <dbReference type="ARBA" id="ARBA00022759"/>
    </source>
</evidence>
<dbReference type="InterPro" id="IPR017856">
    <property type="entry name" value="Integrase-like_N"/>
</dbReference>
<dbReference type="AlphaFoldDB" id="A0A852KBT2"/>
<keyword evidence="8" id="KW-0511">Multifunctional enzyme</keyword>
<feature type="non-terminal residue" evidence="9">
    <location>
        <position position="1"/>
    </location>
</feature>
<dbReference type="PANTHER" id="PTHR41694">
    <property type="entry name" value="ENDOGENOUS RETROVIRUS GROUP K MEMBER POL PROTEIN"/>
    <property type="match status" value="1"/>
</dbReference>
<sequence length="114" mass="12479">LVEGNAYIDQVESAVSTVSALTPLQQTHKCQAFFHQSTSGLQAQFDITKAEARAKVAACPHHAHISPIQDQGVNPRGLQPRQIWQSDITEFPPFGKLKYVPVATCSQAIWATSH</sequence>
<dbReference type="SUPFAM" id="SSF46919">
    <property type="entry name" value="N-terminal Zn binding domain of HIV integrase"/>
    <property type="match status" value="1"/>
</dbReference>
<keyword evidence="4" id="KW-0255">Endonuclease</keyword>
<dbReference type="Gene3D" id="1.10.10.200">
    <property type="match status" value="1"/>
</dbReference>
<dbReference type="Proteomes" id="UP000654395">
    <property type="component" value="Unassembled WGS sequence"/>
</dbReference>
<evidence type="ECO:0000256" key="6">
    <source>
        <dbReference type="ARBA" id="ARBA00022833"/>
    </source>
</evidence>
<proteinExistence type="predicted"/>
<evidence type="ECO:0000256" key="7">
    <source>
        <dbReference type="ARBA" id="ARBA00022918"/>
    </source>
</evidence>
<keyword evidence="10" id="KW-1185">Reference proteome</keyword>
<comment type="caution">
    <text evidence="9">The sequence shown here is derived from an EMBL/GenBank/DDBJ whole genome shotgun (WGS) entry which is preliminary data.</text>
</comment>
<evidence type="ECO:0000313" key="9">
    <source>
        <dbReference type="EMBL" id="NXX76231.1"/>
    </source>
</evidence>
<dbReference type="PANTHER" id="PTHR41694:SF4">
    <property type="entry name" value="ENDOGENOUS RETROVIRUS GROUP K MEMBER 10 POL PROTEIN-RELATED"/>
    <property type="match status" value="1"/>
</dbReference>
<dbReference type="GO" id="GO:0004519">
    <property type="term" value="F:endonuclease activity"/>
    <property type="evidence" value="ECO:0007669"/>
    <property type="project" value="UniProtKB-KW"/>
</dbReference>
<keyword evidence="5" id="KW-0378">Hydrolase</keyword>
<evidence type="ECO:0000256" key="8">
    <source>
        <dbReference type="ARBA" id="ARBA00023268"/>
    </source>
</evidence>
<evidence type="ECO:0000256" key="3">
    <source>
        <dbReference type="ARBA" id="ARBA00022722"/>
    </source>
</evidence>
<accession>A0A852KBT2</accession>
<dbReference type="GO" id="GO:0035613">
    <property type="term" value="F:RNA stem-loop binding"/>
    <property type="evidence" value="ECO:0007669"/>
    <property type="project" value="TreeGrafter"/>
</dbReference>
<organism evidence="9 10">
    <name type="scientific">Urocolius indicus</name>
    <name type="common">Red-faced mousebird</name>
    <name type="synonym">Colius indicus</name>
    <dbReference type="NCBI Taxonomy" id="458196"/>
    <lineage>
        <taxon>Eukaryota</taxon>
        <taxon>Metazoa</taxon>
        <taxon>Chordata</taxon>
        <taxon>Craniata</taxon>
        <taxon>Vertebrata</taxon>
        <taxon>Euteleostomi</taxon>
        <taxon>Archelosauria</taxon>
        <taxon>Archosauria</taxon>
        <taxon>Dinosauria</taxon>
        <taxon>Saurischia</taxon>
        <taxon>Theropoda</taxon>
        <taxon>Coelurosauria</taxon>
        <taxon>Aves</taxon>
        <taxon>Neognathae</taxon>
        <taxon>Neoaves</taxon>
        <taxon>Telluraves</taxon>
        <taxon>Coraciimorphae</taxon>
        <taxon>Coliiformes</taxon>
        <taxon>Coliidae</taxon>
        <taxon>Urocolius</taxon>
    </lineage>
</organism>
<keyword evidence="7" id="KW-0695">RNA-directed DNA polymerase</keyword>
<keyword evidence="6" id="KW-0862">Zinc</keyword>
<feature type="non-terminal residue" evidence="9">
    <location>
        <position position="114"/>
    </location>
</feature>
<keyword evidence="1" id="KW-0808">Transferase</keyword>
<protein>
    <submittedName>
        <fullName evidence="9">POK25 protein</fullName>
    </submittedName>
</protein>